<gene>
    <name evidence="1" type="ORF">AF72_00025</name>
</gene>
<name>Z9JNS9_9GAMM</name>
<protein>
    <submittedName>
        <fullName evidence="1">Uncharacterized protein</fullName>
    </submittedName>
</protein>
<reference evidence="1 2" key="1">
    <citation type="journal article" date="2014" name="Genome Announc.">
        <title>Draft Genome Sequence of Xylella fastidiosa Pear Leaf Scorch Strain in Taiwan.</title>
        <authorList>
            <person name="Su C.C."/>
            <person name="Deng W.L."/>
            <person name="Jan F.J."/>
            <person name="Chang C.J."/>
            <person name="Huang H."/>
            <person name="Chen J."/>
        </authorList>
    </citation>
    <scope>NUCLEOTIDE SEQUENCE [LARGE SCALE GENOMIC DNA]</scope>
    <source>
        <strain evidence="1 2">PLS229</strain>
    </source>
</reference>
<proteinExistence type="predicted"/>
<organism evidence="1 2">
    <name type="scientific">Xylella taiwanensis</name>
    <dbReference type="NCBI Taxonomy" id="1444770"/>
    <lineage>
        <taxon>Bacteria</taxon>
        <taxon>Pseudomonadati</taxon>
        <taxon>Pseudomonadota</taxon>
        <taxon>Gammaproteobacteria</taxon>
        <taxon>Lysobacterales</taxon>
        <taxon>Lysobacteraceae</taxon>
        <taxon>Xylella</taxon>
    </lineage>
</organism>
<dbReference type="STRING" id="1444770.AF72_00025"/>
<accession>Z9JNS9</accession>
<evidence type="ECO:0000313" key="2">
    <source>
        <dbReference type="Proteomes" id="UP000020406"/>
    </source>
</evidence>
<dbReference type="Proteomes" id="UP000020406">
    <property type="component" value="Unassembled WGS sequence"/>
</dbReference>
<dbReference type="AlphaFoldDB" id="Z9JNS9"/>
<dbReference type="PATRIC" id="fig|1444770.3.peg.5"/>
<dbReference type="EMBL" id="JDSQ01000001">
    <property type="protein sequence ID" value="EWS79417.1"/>
    <property type="molecule type" value="Genomic_DNA"/>
</dbReference>
<comment type="caution">
    <text evidence="1">The sequence shown here is derived from an EMBL/GenBank/DDBJ whole genome shotgun (WGS) entry which is preliminary data.</text>
</comment>
<evidence type="ECO:0000313" key="1">
    <source>
        <dbReference type="EMBL" id="EWS79417.1"/>
    </source>
</evidence>
<sequence>MQGNAGRLDLKAVDHHDFFKPLRWTVRTGFCGIA</sequence>